<dbReference type="EMBL" id="CP003179">
    <property type="protein sequence ID" value="AEW06672.1"/>
    <property type="molecule type" value="Genomic_DNA"/>
</dbReference>
<gene>
    <name evidence="1" type="ordered locus">Sulac_3226</name>
</gene>
<dbReference type="Proteomes" id="UP000005439">
    <property type="component" value="Chromosome"/>
</dbReference>
<dbReference type="HOGENOM" id="CLU_1041793_0_0_9"/>
<dbReference type="PROSITE" id="PS51257">
    <property type="entry name" value="PROKAR_LIPOPROTEIN"/>
    <property type="match status" value="1"/>
</dbReference>
<evidence type="ECO:0000313" key="2">
    <source>
        <dbReference type="Proteomes" id="UP000005439"/>
    </source>
</evidence>
<sequence length="267" mass="28939">MINIRRWAWVFLWGLVLTGCGTPVGKPMGGPVKPFLIYYGWIPASPAARRELAGEMAGYPVVVLGGGLEWSRNPDHGAALSLIHGVRGTRFIGYVDIGMTHGQPHHSLAAVRKALTGWRAMGVQGILLDCAGPDYGVSSDRLRAAVAWAHRQHLSVLVNAFDPRAVLNVGLRSGDGWLAENWVISAGVPDAATQGFSWTSLPLLRKRGIAVWMTATDNQAPGEKWVRQWVPKTVNRVKGSWIAVSGPQYSAVSNAVVPAEWIRQSLP</sequence>
<proteinExistence type="predicted"/>
<dbReference type="PATRIC" id="fig|679936.5.peg.3335"/>
<name>G8TSI0_SULAD</name>
<dbReference type="KEGG" id="sap:Sulac_3226"/>
<accession>G8TSI0</accession>
<reference evidence="2" key="1">
    <citation type="submission" date="2011-12" db="EMBL/GenBank/DDBJ databases">
        <title>The complete genome of chromosome of Sulfobacillus acidophilus DSM 10332.</title>
        <authorList>
            <person name="Lucas S."/>
            <person name="Han J."/>
            <person name="Lapidus A."/>
            <person name="Bruce D."/>
            <person name="Goodwin L."/>
            <person name="Pitluck S."/>
            <person name="Peters L."/>
            <person name="Kyrpides N."/>
            <person name="Mavromatis K."/>
            <person name="Ivanova N."/>
            <person name="Mikhailova N."/>
            <person name="Chertkov O."/>
            <person name="Saunders E."/>
            <person name="Detter J.C."/>
            <person name="Tapia R."/>
            <person name="Han C."/>
            <person name="Land M."/>
            <person name="Hauser L."/>
            <person name="Markowitz V."/>
            <person name="Cheng J.-F."/>
            <person name="Hugenholtz P."/>
            <person name="Woyke T."/>
            <person name="Wu D."/>
            <person name="Pukall R."/>
            <person name="Gehrich-Schroeter G."/>
            <person name="Schneider S."/>
            <person name="Klenk H.-P."/>
            <person name="Eisen J.A."/>
        </authorList>
    </citation>
    <scope>NUCLEOTIDE SEQUENCE [LARGE SCALE GENOMIC DNA]</scope>
    <source>
        <strain evidence="2">ATCC 700253 / DSM 10332 / NAL</strain>
    </source>
</reference>
<protein>
    <submittedName>
        <fullName evidence="1">Uncharacterized protein</fullName>
    </submittedName>
</protein>
<reference evidence="1 2" key="2">
    <citation type="journal article" date="2012" name="Stand. Genomic Sci.">
        <title>Complete genome sequence of the moderately thermophilic mineral-sulfide-oxidizing firmicute Sulfobacillus acidophilus type strain (NAL(T)).</title>
        <authorList>
            <person name="Anderson I."/>
            <person name="Chertkov O."/>
            <person name="Chen A."/>
            <person name="Saunders E."/>
            <person name="Lapidus A."/>
            <person name="Nolan M."/>
            <person name="Lucas S."/>
            <person name="Hammon N."/>
            <person name="Deshpande S."/>
            <person name="Cheng J.F."/>
            <person name="Han C."/>
            <person name="Tapia R."/>
            <person name="Goodwin L.A."/>
            <person name="Pitluck S."/>
            <person name="Liolios K."/>
            <person name="Pagani I."/>
            <person name="Ivanova N."/>
            <person name="Mikhailova N."/>
            <person name="Pati A."/>
            <person name="Palaniappan K."/>
            <person name="Land M."/>
            <person name="Pan C."/>
            <person name="Rohde M."/>
            <person name="Pukall R."/>
            <person name="Goker M."/>
            <person name="Detter J.C."/>
            <person name="Woyke T."/>
            <person name="Bristow J."/>
            <person name="Eisen J.A."/>
            <person name="Markowitz V."/>
            <person name="Hugenholtz P."/>
            <person name="Kyrpides N.C."/>
            <person name="Klenk H.P."/>
            <person name="Mavromatis K."/>
        </authorList>
    </citation>
    <scope>NUCLEOTIDE SEQUENCE [LARGE SCALE GENOMIC DNA]</scope>
    <source>
        <strain evidence="2">ATCC 700253 / DSM 10332 / NAL</strain>
    </source>
</reference>
<evidence type="ECO:0000313" key="1">
    <source>
        <dbReference type="EMBL" id="AEW06672.1"/>
    </source>
</evidence>
<keyword evidence="2" id="KW-1185">Reference proteome</keyword>
<organism evidence="1 2">
    <name type="scientific">Sulfobacillus acidophilus (strain ATCC 700253 / DSM 10332 / NAL)</name>
    <dbReference type="NCBI Taxonomy" id="679936"/>
    <lineage>
        <taxon>Bacteria</taxon>
        <taxon>Bacillati</taxon>
        <taxon>Bacillota</taxon>
        <taxon>Clostridia</taxon>
        <taxon>Eubacteriales</taxon>
        <taxon>Clostridiales Family XVII. Incertae Sedis</taxon>
        <taxon>Sulfobacillus</taxon>
    </lineage>
</organism>
<dbReference type="AlphaFoldDB" id="G8TSI0"/>